<dbReference type="RefSeq" id="WP_117154925.1">
    <property type="nucleotide sequence ID" value="NZ_BMLG01000008.1"/>
</dbReference>
<evidence type="ECO:0000259" key="4">
    <source>
        <dbReference type="Pfam" id="PF22692"/>
    </source>
</evidence>
<name>A0A917TPU7_9BACI</name>
<dbReference type="GO" id="GO:0009288">
    <property type="term" value="C:bacterial-type flagellum"/>
    <property type="evidence" value="ECO:0007669"/>
    <property type="project" value="TreeGrafter"/>
</dbReference>
<keyword evidence="5" id="KW-0966">Cell projection</keyword>
<comment type="similarity">
    <text evidence="1">Belongs to the flagella basal body rod proteins family.</text>
</comment>
<evidence type="ECO:0000259" key="2">
    <source>
        <dbReference type="Pfam" id="PF00460"/>
    </source>
</evidence>
<dbReference type="Proteomes" id="UP000618460">
    <property type="component" value="Unassembled WGS sequence"/>
</dbReference>
<protein>
    <submittedName>
        <fullName evidence="5">Flagellar hook-basal body complex protein FlhP</fullName>
    </submittedName>
</protein>
<dbReference type="GO" id="GO:0071978">
    <property type="term" value="P:bacterial-type flagellum-dependent swarming motility"/>
    <property type="evidence" value="ECO:0007669"/>
    <property type="project" value="TreeGrafter"/>
</dbReference>
<reference evidence="5" key="2">
    <citation type="submission" date="2020-09" db="EMBL/GenBank/DDBJ databases">
        <authorList>
            <person name="Sun Q."/>
            <person name="Zhou Y."/>
        </authorList>
    </citation>
    <scope>NUCLEOTIDE SEQUENCE</scope>
    <source>
        <strain evidence="5">CGMCC 1.6333</strain>
    </source>
</reference>
<feature type="domain" description="Flagellar hook protein FlgE/F/G-like D1" evidence="4">
    <location>
        <begin position="116"/>
        <end position="172"/>
    </location>
</feature>
<dbReference type="InterPro" id="IPR010930">
    <property type="entry name" value="Flg_bb/hook_C_dom"/>
</dbReference>
<evidence type="ECO:0000259" key="3">
    <source>
        <dbReference type="Pfam" id="PF06429"/>
    </source>
</evidence>
<dbReference type="Pfam" id="PF00460">
    <property type="entry name" value="Flg_bb_rod"/>
    <property type="match status" value="1"/>
</dbReference>
<dbReference type="PANTHER" id="PTHR30435:SF19">
    <property type="entry name" value="FLAGELLAR BASAL-BODY ROD PROTEIN FLGG"/>
    <property type="match status" value="1"/>
</dbReference>
<evidence type="ECO:0000313" key="5">
    <source>
        <dbReference type="EMBL" id="GGM32417.1"/>
    </source>
</evidence>
<comment type="caution">
    <text evidence="5">The sequence shown here is derived from an EMBL/GenBank/DDBJ whole genome shotgun (WGS) entry which is preliminary data.</text>
</comment>
<dbReference type="InterPro" id="IPR053967">
    <property type="entry name" value="LlgE_F_G-like_D1"/>
</dbReference>
<keyword evidence="6" id="KW-1185">Reference proteome</keyword>
<feature type="domain" description="Flagellar basal body rod protein N-terminal" evidence="2">
    <location>
        <begin position="11"/>
        <end position="35"/>
    </location>
</feature>
<gene>
    <name evidence="5" type="primary">flhP</name>
    <name evidence="5" type="ORF">GCM10011351_18140</name>
</gene>
<keyword evidence="5" id="KW-0969">Cilium</keyword>
<dbReference type="Pfam" id="PF22692">
    <property type="entry name" value="LlgE_F_G_D1"/>
    <property type="match status" value="1"/>
</dbReference>
<dbReference type="SUPFAM" id="SSF117143">
    <property type="entry name" value="Flagellar hook protein flgE"/>
    <property type="match status" value="1"/>
</dbReference>
<dbReference type="Pfam" id="PF06429">
    <property type="entry name" value="Flg_bbr_C"/>
    <property type="match status" value="1"/>
</dbReference>
<dbReference type="AlphaFoldDB" id="A0A917TPU7"/>
<dbReference type="InterPro" id="IPR001444">
    <property type="entry name" value="Flag_bb_rod_N"/>
</dbReference>
<dbReference type="OrthoDB" id="9804559at2"/>
<feature type="domain" description="Flagellar basal-body/hook protein C-terminal" evidence="3">
    <location>
        <begin position="230"/>
        <end position="275"/>
    </location>
</feature>
<dbReference type="PANTHER" id="PTHR30435">
    <property type="entry name" value="FLAGELLAR PROTEIN"/>
    <property type="match status" value="1"/>
</dbReference>
<keyword evidence="5" id="KW-0282">Flagellum</keyword>
<evidence type="ECO:0000313" key="6">
    <source>
        <dbReference type="Proteomes" id="UP000618460"/>
    </source>
</evidence>
<dbReference type="InterPro" id="IPR037925">
    <property type="entry name" value="FlgE/F/G-like"/>
</dbReference>
<dbReference type="EMBL" id="BMLG01000008">
    <property type="protein sequence ID" value="GGM32417.1"/>
    <property type="molecule type" value="Genomic_DNA"/>
</dbReference>
<organism evidence="5 6">
    <name type="scientific">Paraliobacillus quinghaiensis</name>
    <dbReference type="NCBI Taxonomy" id="470815"/>
    <lineage>
        <taxon>Bacteria</taxon>
        <taxon>Bacillati</taxon>
        <taxon>Bacillota</taxon>
        <taxon>Bacilli</taxon>
        <taxon>Bacillales</taxon>
        <taxon>Bacillaceae</taxon>
        <taxon>Paraliobacillus</taxon>
    </lineage>
</organism>
<reference evidence="5" key="1">
    <citation type="journal article" date="2014" name="Int. J. Syst. Evol. Microbiol.">
        <title>Complete genome sequence of Corynebacterium casei LMG S-19264T (=DSM 44701T), isolated from a smear-ripened cheese.</title>
        <authorList>
            <consortium name="US DOE Joint Genome Institute (JGI-PGF)"/>
            <person name="Walter F."/>
            <person name="Albersmeier A."/>
            <person name="Kalinowski J."/>
            <person name="Ruckert C."/>
        </authorList>
    </citation>
    <scope>NUCLEOTIDE SEQUENCE</scope>
    <source>
        <strain evidence="5">CGMCC 1.6333</strain>
    </source>
</reference>
<proteinExistence type="inferred from homology"/>
<evidence type="ECO:0000256" key="1">
    <source>
        <dbReference type="ARBA" id="ARBA00009677"/>
    </source>
</evidence>
<accession>A0A917TPU7</accession>
<sequence>MNRMAIQAAVTMGQLQNKLDVVGHNLANVDTTGYKNRSAEFSSLLFQQIDNFNGEEQNVEGRLTPAGIRLGSGAKLGSTAIDLSVGATKITDRGLDVTLLEDNHLLQVDVTENGVTERRYTRDGSLYLNTIEDGQLGLTTSDGHPVVGENGPIILAEGADDVSITKNGAIQVTRNGQTETEGNLAIVQAIRPQMLEAAGANQFRLPDITEAAFIAEDIIQGVALNDVQIQTGALEDSNVDLATQMTEMMQTQRAYQFNSRSISMSDQMSGLVNQLR</sequence>